<keyword evidence="2" id="KW-1185">Reference proteome</keyword>
<dbReference type="RefSeq" id="WP_121916879.1">
    <property type="nucleotide sequence ID" value="NZ_REFV01000005.1"/>
</dbReference>
<gene>
    <name evidence="1" type="ORF">EAX61_06540</name>
</gene>
<keyword evidence="1" id="KW-0808">Transferase</keyword>
<evidence type="ECO:0000313" key="2">
    <source>
        <dbReference type="Proteomes" id="UP000281985"/>
    </source>
</evidence>
<dbReference type="Pfam" id="PF13489">
    <property type="entry name" value="Methyltransf_23"/>
    <property type="match status" value="1"/>
</dbReference>
<dbReference type="GO" id="GO:0008168">
    <property type="term" value="F:methyltransferase activity"/>
    <property type="evidence" value="ECO:0007669"/>
    <property type="project" value="UniProtKB-KW"/>
</dbReference>
<sequence length="253" mass="28748">MDLVELSSYKTTRHPWETARLHIIKEFISSLPSNVDQILDVGSGDAFLANNLSAINDSCDVHCVDIEYNEALMSTIHEQFKNDRLHLYSALSLVSRKDFDLVTLLDVIEHVPDDRAFLKEIISQEYVKAGTHFIVTVPAFQSLFAQHDLLLKHYRRYNRKTLQKSLEDSGLSIISSGYFFSSLIPPRIVQLLTEKLKKKEEADLKNLGNWNHGKLFTSLVRNVLVADYAFAKALKKLGVHLPGLSCYAICKLK</sequence>
<dbReference type="InterPro" id="IPR029063">
    <property type="entry name" value="SAM-dependent_MTases_sf"/>
</dbReference>
<dbReference type="SUPFAM" id="SSF53335">
    <property type="entry name" value="S-adenosyl-L-methionine-dependent methyltransferases"/>
    <property type="match status" value="1"/>
</dbReference>
<comment type="caution">
    <text evidence="1">The sequence shown here is derived from an EMBL/GenBank/DDBJ whole genome shotgun (WGS) entry which is preliminary data.</text>
</comment>
<dbReference type="AlphaFoldDB" id="A0A3M0G6D0"/>
<evidence type="ECO:0000313" key="1">
    <source>
        <dbReference type="EMBL" id="RMB60475.1"/>
    </source>
</evidence>
<dbReference type="GO" id="GO:0032259">
    <property type="term" value="P:methylation"/>
    <property type="evidence" value="ECO:0007669"/>
    <property type="project" value="UniProtKB-KW"/>
</dbReference>
<name>A0A3M0G6D0_9FLAO</name>
<dbReference type="Gene3D" id="3.40.50.150">
    <property type="entry name" value="Vaccinia Virus protein VP39"/>
    <property type="match status" value="1"/>
</dbReference>
<reference evidence="1 2" key="1">
    <citation type="submission" date="2018-10" db="EMBL/GenBank/DDBJ databases">
        <title>Dokdonia luteus sp. nov., isolated from sea water.</title>
        <authorList>
            <person name="Zhou L.Y."/>
            <person name="Du Z.J."/>
        </authorList>
    </citation>
    <scope>NUCLEOTIDE SEQUENCE [LARGE SCALE GENOMIC DNA]</scope>
    <source>
        <strain evidence="1 2">SH27</strain>
    </source>
</reference>
<proteinExistence type="predicted"/>
<dbReference type="PANTHER" id="PTHR43861:SF6">
    <property type="entry name" value="METHYLTRANSFERASE TYPE 11"/>
    <property type="match status" value="1"/>
</dbReference>
<accession>A0A3M0G6D0</accession>
<dbReference type="OrthoDB" id="1524727at2"/>
<dbReference type="PANTHER" id="PTHR43861">
    <property type="entry name" value="TRANS-ACONITATE 2-METHYLTRANSFERASE-RELATED"/>
    <property type="match status" value="1"/>
</dbReference>
<organism evidence="1 2">
    <name type="scientific">Dokdonia sinensis</name>
    <dbReference type="NCBI Taxonomy" id="2479847"/>
    <lineage>
        <taxon>Bacteria</taxon>
        <taxon>Pseudomonadati</taxon>
        <taxon>Bacteroidota</taxon>
        <taxon>Flavobacteriia</taxon>
        <taxon>Flavobacteriales</taxon>
        <taxon>Flavobacteriaceae</taxon>
        <taxon>Dokdonia</taxon>
    </lineage>
</organism>
<protein>
    <submittedName>
        <fullName evidence="1">Methyltransferase domain-containing protein</fullName>
    </submittedName>
</protein>
<dbReference type="EMBL" id="REFV01000005">
    <property type="protein sequence ID" value="RMB60475.1"/>
    <property type="molecule type" value="Genomic_DNA"/>
</dbReference>
<keyword evidence="1" id="KW-0489">Methyltransferase</keyword>
<dbReference type="Proteomes" id="UP000281985">
    <property type="component" value="Unassembled WGS sequence"/>
</dbReference>